<dbReference type="EMBL" id="FNFO01000010">
    <property type="protein sequence ID" value="SDM12076.1"/>
    <property type="molecule type" value="Genomic_DNA"/>
</dbReference>
<dbReference type="Proteomes" id="UP000198510">
    <property type="component" value="Unassembled WGS sequence"/>
</dbReference>
<keyword evidence="3" id="KW-1185">Reference proteome</keyword>
<feature type="chain" id="PRO_5011793242" description="DUF1573 domain-containing protein" evidence="1">
    <location>
        <begin position="19"/>
        <end position="252"/>
    </location>
</feature>
<organism evidence="2 3">
    <name type="scientific">Catalinimonas alkaloidigena</name>
    <dbReference type="NCBI Taxonomy" id="1075417"/>
    <lineage>
        <taxon>Bacteria</taxon>
        <taxon>Pseudomonadati</taxon>
        <taxon>Bacteroidota</taxon>
        <taxon>Cytophagia</taxon>
        <taxon>Cytophagales</taxon>
        <taxon>Catalimonadaceae</taxon>
        <taxon>Catalinimonas</taxon>
    </lineage>
</organism>
<keyword evidence="1" id="KW-0732">Signal</keyword>
<dbReference type="Gene3D" id="2.60.40.10">
    <property type="entry name" value="Immunoglobulins"/>
    <property type="match status" value="2"/>
</dbReference>
<name>A0A1G9QM83_9BACT</name>
<dbReference type="PROSITE" id="PS51257">
    <property type="entry name" value="PROKAR_LIPOPROTEIN"/>
    <property type="match status" value="1"/>
</dbReference>
<dbReference type="PANTHER" id="PTHR37833:SF1">
    <property type="entry name" value="SIGNAL PEPTIDE PROTEIN"/>
    <property type="match status" value="1"/>
</dbReference>
<reference evidence="2 3" key="1">
    <citation type="submission" date="2016-10" db="EMBL/GenBank/DDBJ databases">
        <authorList>
            <person name="de Groot N.N."/>
        </authorList>
    </citation>
    <scope>NUCLEOTIDE SEQUENCE [LARGE SCALE GENOMIC DNA]</scope>
    <source>
        <strain evidence="2 3">DSM 25186</strain>
    </source>
</reference>
<sequence length="252" mass="27465">MKKFSFLLFLMSLSCALAAQGVLTFKSEEYNFGQVKEGDLADHEFVFTNTGNQPIVISSVRASCGCTTPYWTKDPILPGKEGKIKASYNSKGRPGNFMKTITVTSNASEPNKVLRIQGSVVDHPAYTPEQLAQSPTITVEAATLHLGKLEVGQHGTKTFAIRNTGKSPLVIKGHTSTCNCVELDVPKLQLAPGEETQARLTYVPPARQEDRLMIRTNDLNTPELSVTLQADLVESLSSQGLLRENKAAVPFK</sequence>
<evidence type="ECO:0000313" key="3">
    <source>
        <dbReference type="Proteomes" id="UP000198510"/>
    </source>
</evidence>
<protein>
    <recommendedName>
        <fullName evidence="4">DUF1573 domain-containing protein</fullName>
    </recommendedName>
</protein>
<evidence type="ECO:0000256" key="1">
    <source>
        <dbReference type="SAM" id="SignalP"/>
    </source>
</evidence>
<dbReference type="NCBIfam" id="NF012200">
    <property type="entry name" value="choice_anch_D"/>
    <property type="match status" value="1"/>
</dbReference>
<dbReference type="InterPro" id="IPR013783">
    <property type="entry name" value="Ig-like_fold"/>
</dbReference>
<gene>
    <name evidence="2" type="ORF">SAMN05421823_110224</name>
</gene>
<dbReference type="AlphaFoldDB" id="A0A1G9QM83"/>
<evidence type="ECO:0008006" key="4">
    <source>
        <dbReference type="Google" id="ProtNLM"/>
    </source>
</evidence>
<dbReference type="Pfam" id="PF07610">
    <property type="entry name" value="DUF1573"/>
    <property type="match status" value="2"/>
</dbReference>
<feature type="signal peptide" evidence="1">
    <location>
        <begin position="1"/>
        <end position="18"/>
    </location>
</feature>
<dbReference type="RefSeq" id="WP_176956166.1">
    <property type="nucleotide sequence ID" value="NZ_FNFO01000010.1"/>
</dbReference>
<dbReference type="InterPro" id="IPR011467">
    <property type="entry name" value="DUF1573"/>
</dbReference>
<proteinExistence type="predicted"/>
<evidence type="ECO:0000313" key="2">
    <source>
        <dbReference type="EMBL" id="SDM12076.1"/>
    </source>
</evidence>
<dbReference type="STRING" id="1075417.SAMN05421823_110224"/>
<accession>A0A1G9QM83</accession>
<dbReference type="PANTHER" id="PTHR37833">
    <property type="entry name" value="LIPOPROTEIN-RELATED"/>
    <property type="match status" value="1"/>
</dbReference>